<proteinExistence type="predicted"/>
<feature type="domain" description="Methyltransferase" evidence="4">
    <location>
        <begin position="59"/>
        <end position="153"/>
    </location>
</feature>
<accession>A0A7K0D2J6</accession>
<dbReference type="SUPFAM" id="SSF53335">
    <property type="entry name" value="S-adenosyl-L-methionine-dependent methyltransferases"/>
    <property type="match status" value="1"/>
</dbReference>
<keyword evidence="1 5" id="KW-0489">Methyltransferase</keyword>
<dbReference type="Pfam" id="PF13649">
    <property type="entry name" value="Methyltransf_25"/>
    <property type="match status" value="1"/>
</dbReference>
<comment type="caution">
    <text evidence="5">The sequence shown here is derived from an EMBL/GenBank/DDBJ whole genome shotgun (WGS) entry which is preliminary data.</text>
</comment>
<dbReference type="Proteomes" id="UP000438448">
    <property type="component" value="Unassembled WGS sequence"/>
</dbReference>
<dbReference type="InterPro" id="IPR029063">
    <property type="entry name" value="SAM-dependent_MTases_sf"/>
</dbReference>
<keyword evidence="5" id="KW-0830">Ubiquinone</keyword>
<dbReference type="GO" id="GO:0102208">
    <property type="term" value="F:2-polyprenyl-6-hydroxyphenol methylase activity"/>
    <property type="evidence" value="ECO:0007669"/>
    <property type="project" value="UniProtKB-EC"/>
</dbReference>
<keyword evidence="3" id="KW-0949">S-adenosyl-L-methionine</keyword>
<dbReference type="CDD" id="cd02440">
    <property type="entry name" value="AdoMet_MTases"/>
    <property type="match status" value="1"/>
</dbReference>
<reference evidence="5 6" key="1">
    <citation type="submission" date="2019-10" db="EMBL/GenBank/DDBJ databases">
        <title>Nocardia macrotermitis sp. nov. and Nocardia aurantia sp. nov., isolated from the gut of fungus growing-termite Macrotermes natalensis.</title>
        <authorList>
            <person name="Benndorf R."/>
            <person name="Schwitalla J."/>
            <person name="Martin K."/>
            <person name="De Beer W."/>
            <person name="Kaster A.-K."/>
            <person name="Vollmers J."/>
            <person name="Poulsen M."/>
            <person name="Beemelmanns C."/>
        </authorList>
    </citation>
    <scope>NUCLEOTIDE SEQUENCE [LARGE SCALE GENOMIC DNA]</scope>
    <source>
        <strain evidence="5 6">RB20</strain>
    </source>
</reference>
<dbReference type="EMBL" id="WEGK01000004">
    <property type="protein sequence ID" value="MQY19164.1"/>
    <property type="molecule type" value="Genomic_DNA"/>
</dbReference>
<dbReference type="RefSeq" id="WP_227833415.1">
    <property type="nucleotide sequence ID" value="NZ_WEGK01000004.1"/>
</dbReference>
<organism evidence="5 6">
    <name type="scientific">Nocardia macrotermitis</name>
    <dbReference type="NCBI Taxonomy" id="2585198"/>
    <lineage>
        <taxon>Bacteria</taxon>
        <taxon>Bacillati</taxon>
        <taxon>Actinomycetota</taxon>
        <taxon>Actinomycetes</taxon>
        <taxon>Mycobacteriales</taxon>
        <taxon>Nocardiaceae</taxon>
        <taxon>Nocardia</taxon>
    </lineage>
</organism>
<dbReference type="AlphaFoldDB" id="A0A7K0D2J6"/>
<evidence type="ECO:0000256" key="1">
    <source>
        <dbReference type="ARBA" id="ARBA00022603"/>
    </source>
</evidence>
<sequence length="242" mass="26440">MTDSNATPKVDMTTSDFEPMYRGDEFSTGLVLERAPWDIGRPQPLVVEFEQQGRITGEVLDIGCGPGDNAVHLAGLGYVVTGLDVAPTAIAQARGRAAARGLAVDFAVADATVLEGYDSRFDTVLSSGLLHNLDPRQQREHVDGLIRVLKPGGRLIQFCFTPAEHGDLYSPHPVSEQRLRSLFAEPTWSITALRTGRLETNGLADQMLERFTRHDFHPEFDEAGAPQLPVLVLEANKALSLH</sequence>
<dbReference type="Gene3D" id="3.40.50.150">
    <property type="entry name" value="Vaccinia Virus protein VP39"/>
    <property type="match status" value="1"/>
</dbReference>
<name>A0A7K0D2J6_9NOCA</name>
<dbReference type="InterPro" id="IPR041698">
    <property type="entry name" value="Methyltransf_25"/>
</dbReference>
<evidence type="ECO:0000313" key="6">
    <source>
        <dbReference type="Proteomes" id="UP000438448"/>
    </source>
</evidence>
<gene>
    <name evidence="5" type="primary">ubiG_2</name>
    <name evidence="5" type="ORF">NRB20_22490</name>
</gene>
<protein>
    <submittedName>
        <fullName evidence="5">Ubiquinone biosynthesis O-methyltransferase</fullName>
        <ecNumber evidence="5">2.1.1.222</ecNumber>
    </submittedName>
</protein>
<dbReference type="EC" id="2.1.1.222" evidence="5"/>
<keyword evidence="2 5" id="KW-0808">Transferase</keyword>
<evidence type="ECO:0000256" key="3">
    <source>
        <dbReference type="ARBA" id="ARBA00022691"/>
    </source>
</evidence>
<dbReference type="PANTHER" id="PTHR43464:SF19">
    <property type="entry name" value="UBIQUINONE BIOSYNTHESIS O-METHYLTRANSFERASE, MITOCHONDRIAL"/>
    <property type="match status" value="1"/>
</dbReference>
<evidence type="ECO:0000313" key="5">
    <source>
        <dbReference type="EMBL" id="MQY19164.1"/>
    </source>
</evidence>
<keyword evidence="6" id="KW-1185">Reference proteome</keyword>
<dbReference type="PANTHER" id="PTHR43464">
    <property type="entry name" value="METHYLTRANSFERASE"/>
    <property type="match status" value="1"/>
</dbReference>
<evidence type="ECO:0000259" key="4">
    <source>
        <dbReference type="Pfam" id="PF13649"/>
    </source>
</evidence>
<dbReference type="GO" id="GO:0032259">
    <property type="term" value="P:methylation"/>
    <property type="evidence" value="ECO:0007669"/>
    <property type="project" value="UniProtKB-KW"/>
</dbReference>
<evidence type="ECO:0000256" key="2">
    <source>
        <dbReference type="ARBA" id="ARBA00022679"/>
    </source>
</evidence>